<name>A0ABT9VX22_9BACI</name>
<evidence type="ECO:0000256" key="1">
    <source>
        <dbReference type="SAM" id="Phobius"/>
    </source>
</evidence>
<dbReference type="EMBL" id="JAUSTY010000005">
    <property type="protein sequence ID" value="MDQ0165528.1"/>
    <property type="molecule type" value="Genomic_DNA"/>
</dbReference>
<evidence type="ECO:0000313" key="3">
    <source>
        <dbReference type="Proteomes" id="UP001235840"/>
    </source>
</evidence>
<comment type="caution">
    <text evidence="2">The sequence shown here is derived from an EMBL/GenBank/DDBJ whole genome shotgun (WGS) entry which is preliminary data.</text>
</comment>
<keyword evidence="1" id="KW-0812">Transmembrane</keyword>
<keyword evidence="1" id="KW-1133">Transmembrane helix</keyword>
<dbReference type="Proteomes" id="UP001235840">
    <property type="component" value="Unassembled WGS sequence"/>
</dbReference>
<proteinExistence type="predicted"/>
<dbReference type="RefSeq" id="WP_307392740.1">
    <property type="nucleotide sequence ID" value="NZ_BAAADK010000011.1"/>
</dbReference>
<feature type="transmembrane region" description="Helical" evidence="1">
    <location>
        <begin position="7"/>
        <end position="27"/>
    </location>
</feature>
<evidence type="ECO:0000313" key="2">
    <source>
        <dbReference type="EMBL" id="MDQ0165528.1"/>
    </source>
</evidence>
<sequence length="129" mass="15032">MINWQNVFRIVLAVAIVIAIYIALWVYPVMENIEVDELELLRSMQSPNGAYTLDIYYRGGILLYADYTYVGQIRSNHVNATDRNLFLVGEDNSFRASWLKDDTVLLKAHDYEVELNVDEDSFDFRFDLP</sequence>
<dbReference type="InterPro" id="IPR035406">
    <property type="entry name" value="DUF5412"/>
</dbReference>
<organism evidence="2 3">
    <name type="scientific">Caldalkalibacillus horti</name>
    <dbReference type="NCBI Taxonomy" id="77523"/>
    <lineage>
        <taxon>Bacteria</taxon>
        <taxon>Bacillati</taxon>
        <taxon>Bacillota</taxon>
        <taxon>Bacilli</taxon>
        <taxon>Bacillales</taxon>
        <taxon>Bacillaceae</taxon>
        <taxon>Caldalkalibacillus</taxon>
    </lineage>
</organism>
<gene>
    <name evidence="2" type="ORF">J2S11_001429</name>
</gene>
<dbReference type="Pfam" id="PF17428">
    <property type="entry name" value="DUF5412"/>
    <property type="match status" value="1"/>
</dbReference>
<accession>A0ABT9VX22</accession>
<keyword evidence="3" id="KW-1185">Reference proteome</keyword>
<reference evidence="2 3" key="1">
    <citation type="submission" date="2023-07" db="EMBL/GenBank/DDBJ databases">
        <title>Genomic Encyclopedia of Type Strains, Phase IV (KMG-IV): sequencing the most valuable type-strain genomes for metagenomic binning, comparative biology and taxonomic classification.</title>
        <authorList>
            <person name="Goeker M."/>
        </authorList>
    </citation>
    <scope>NUCLEOTIDE SEQUENCE [LARGE SCALE GENOMIC DNA]</scope>
    <source>
        <strain evidence="2 3">DSM 12751</strain>
    </source>
</reference>
<keyword evidence="1" id="KW-0472">Membrane</keyword>
<protein>
    <submittedName>
        <fullName evidence="2">Uncharacterized protein</fullName>
    </submittedName>
</protein>